<organism evidence="1 2">
    <name type="scientific">Sporanaerobium hydrogeniformans</name>
    <dbReference type="NCBI Taxonomy" id="3072179"/>
    <lineage>
        <taxon>Bacteria</taxon>
        <taxon>Bacillati</taxon>
        <taxon>Bacillota</taxon>
        <taxon>Clostridia</taxon>
        <taxon>Lachnospirales</taxon>
        <taxon>Lachnospiraceae</taxon>
        <taxon>Sporanaerobium</taxon>
    </lineage>
</organism>
<evidence type="ECO:0000313" key="2">
    <source>
        <dbReference type="Proteomes" id="UP000224460"/>
    </source>
</evidence>
<accession>A0AC61DAA4</accession>
<gene>
    <name evidence="1" type="ORF">CS063_14800</name>
</gene>
<sequence length="304" mass="34367">MQKKECMKKRGTPVMRQEERTAYLCLIPAFVGLIFLTYVPLFAVLVLSLFKWKGISAPVFNGINNYIRLFAVDPYFKDSIKVTVIFSIIAVIGSMIYSLVIAMLLNRKIPARGMFRVLFYLPYILPAAAVYIGWSWLYETNFGLFNYILKAIGIKNIMFLNDSVAVIPSLALIAVWLSGNLIVIFLAGLQNVPRVYHEAAQIDGANSWQRFCNITIPCMSPIIFYNLLMSLITNMQVVTPALALTNGGPGNSSMFMTYLMYKYAFKSNQMGYACAISFVFFIIIAIFTGILFKTSKSWIFYEGE</sequence>
<keyword evidence="2" id="KW-1185">Reference proteome</keyword>
<proteinExistence type="predicted"/>
<evidence type="ECO:0000313" key="1">
    <source>
        <dbReference type="EMBL" id="PHV69628.1"/>
    </source>
</evidence>
<protein>
    <submittedName>
        <fullName evidence="1">ABC transporter permease</fullName>
    </submittedName>
</protein>
<dbReference type="Proteomes" id="UP000224460">
    <property type="component" value="Unassembled WGS sequence"/>
</dbReference>
<reference evidence="1" key="1">
    <citation type="submission" date="2017-10" db="EMBL/GenBank/DDBJ databases">
        <title>Genome sequence of cellulolytic Lachnospiraceae bacterium XHS1971 isolated from hotspring sediment.</title>
        <authorList>
            <person name="Vasudevan G."/>
            <person name="Joshi A.J."/>
            <person name="Hivarkar S."/>
            <person name="Lanjekar V.B."/>
            <person name="Dhakephalkar P.K."/>
            <person name="Dagar S."/>
        </authorList>
    </citation>
    <scope>NUCLEOTIDE SEQUENCE</scope>
    <source>
        <strain evidence="1">XHS1971</strain>
    </source>
</reference>
<comment type="caution">
    <text evidence="1">The sequence shown here is derived from an EMBL/GenBank/DDBJ whole genome shotgun (WGS) entry which is preliminary data.</text>
</comment>
<dbReference type="EMBL" id="PEDL01000022">
    <property type="protein sequence ID" value="PHV69628.1"/>
    <property type="molecule type" value="Genomic_DNA"/>
</dbReference>
<name>A0AC61DAA4_9FIRM</name>